<name>A0A382T7H0_9ZZZZ</name>
<dbReference type="EMBL" id="UINC01134274">
    <property type="protein sequence ID" value="SVD17715.1"/>
    <property type="molecule type" value="Genomic_DNA"/>
</dbReference>
<feature type="non-terminal residue" evidence="1">
    <location>
        <position position="30"/>
    </location>
</feature>
<accession>A0A382T7H0</accession>
<reference evidence="1" key="1">
    <citation type="submission" date="2018-05" db="EMBL/GenBank/DDBJ databases">
        <authorList>
            <person name="Lanie J.A."/>
            <person name="Ng W.-L."/>
            <person name="Kazmierczak K.M."/>
            <person name="Andrzejewski T.M."/>
            <person name="Davidsen T.M."/>
            <person name="Wayne K.J."/>
            <person name="Tettelin H."/>
            <person name="Glass J.I."/>
            <person name="Rusch D."/>
            <person name="Podicherti R."/>
            <person name="Tsui H.-C.T."/>
            <person name="Winkler M.E."/>
        </authorList>
    </citation>
    <scope>NUCLEOTIDE SEQUENCE</scope>
</reference>
<dbReference type="AlphaFoldDB" id="A0A382T7H0"/>
<protein>
    <submittedName>
        <fullName evidence="1">Uncharacterized protein</fullName>
    </submittedName>
</protein>
<sequence length="30" mass="3507">MALISLLESPNKWIGKYKKQGDAHTNHWHC</sequence>
<proteinExistence type="predicted"/>
<evidence type="ECO:0000313" key="1">
    <source>
        <dbReference type="EMBL" id="SVD17715.1"/>
    </source>
</evidence>
<gene>
    <name evidence="1" type="ORF">METZ01_LOCUS370569</name>
</gene>
<organism evidence="1">
    <name type="scientific">marine metagenome</name>
    <dbReference type="NCBI Taxonomy" id="408172"/>
    <lineage>
        <taxon>unclassified sequences</taxon>
        <taxon>metagenomes</taxon>
        <taxon>ecological metagenomes</taxon>
    </lineage>
</organism>